<dbReference type="GO" id="GO:0060271">
    <property type="term" value="P:cilium assembly"/>
    <property type="evidence" value="ECO:0007669"/>
    <property type="project" value="TreeGrafter"/>
</dbReference>
<dbReference type="InterPro" id="IPR003961">
    <property type="entry name" value="FN3_dom"/>
</dbReference>
<feature type="region of interest" description="Disordered" evidence="1">
    <location>
        <begin position="167"/>
        <end position="199"/>
    </location>
</feature>
<dbReference type="PANTHER" id="PTHR33487:SF1">
    <property type="entry name" value="CILIA- AND FLAGELLA-ASSOCIATED PROTEIN 54"/>
    <property type="match status" value="1"/>
</dbReference>
<proteinExistence type="predicted"/>
<feature type="region of interest" description="Disordered" evidence="1">
    <location>
        <begin position="898"/>
        <end position="921"/>
    </location>
</feature>
<dbReference type="SUPFAM" id="SSF49265">
    <property type="entry name" value="Fibronectin type III"/>
    <property type="match status" value="1"/>
</dbReference>
<feature type="region of interest" description="Disordered" evidence="1">
    <location>
        <begin position="333"/>
        <end position="363"/>
    </location>
</feature>
<evidence type="ECO:0000256" key="1">
    <source>
        <dbReference type="SAM" id="MobiDB-lite"/>
    </source>
</evidence>
<dbReference type="EMBL" id="VXIV02001709">
    <property type="protein sequence ID" value="KAF6030446.1"/>
    <property type="molecule type" value="Genomic_DNA"/>
</dbReference>
<gene>
    <name evidence="3" type="ORF">EB796_011287</name>
</gene>
<evidence type="ECO:0000259" key="2">
    <source>
        <dbReference type="PROSITE" id="PS50853"/>
    </source>
</evidence>
<dbReference type="PANTHER" id="PTHR33487">
    <property type="entry name" value="CILIA- AND FLAGELLA-ASSOCIATED PROTEIN 54"/>
    <property type="match status" value="1"/>
</dbReference>
<feature type="compositionally biased region" description="Polar residues" evidence="1">
    <location>
        <begin position="898"/>
        <end position="907"/>
    </location>
</feature>
<dbReference type="InterPro" id="IPR027912">
    <property type="entry name" value="CFAP54"/>
</dbReference>
<name>A0A7J7JYM2_BUGNE</name>
<evidence type="ECO:0000313" key="4">
    <source>
        <dbReference type="Proteomes" id="UP000593567"/>
    </source>
</evidence>
<reference evidence="3" key="1">
    <citation type="submission" date="2020-06" db="EMBL/GenBank/DDBJ databases">
        <title>Draft genome of Bugula neritina, a colonial animal packing powerful symbionts and potential medicines.</title>
        <authorList>
            <person name="Rayko M."/>
        </authorList>
    </citation>
    <scope>NUCLEOTIDE SEQUENCE [LARGE SCALE GENOMIC DNA]</scope>
    <source>
        <strain evidence="3">Kwan_BN1</strain>
    </source>
</reference>
<dbReference type="AlphaFoldDB" id="A0A7J7JYM2"/>
<comment type="caution">
    <text evidence="3">The sequence shown here is derived from an EMBL/GenBank/DDBJ whole genome shotgun (WGS) entry which is preliminary data.</text>
</comment>
<dbReference type="InterPro" id="IPR036116">
    <property type="entry name" value="FN3_sf"/>
</dbReference>
<organism evidence="3 4">
    <name type="scientific">Bugula neritina</name>
    <name type="common">Brown bryozoan</name>
    <name type="synonym">Sertularia neritina</name>
    <dbReference type="NCBI Taxonomy" id="10212"/>
    <lineage>
        <taxon>Eukaryota</taxon>
        <taxon>Metazoa</taxon>
        <taxon>Spiralia</taxon>
        <taxon>Lophotrochozoa</taxon>
        <taxon>Bryozoa</taxon>
        <taxon>Gymnolaemata</taxon>
        <taxon>Cheilostomatida</taxon>
        <taxon>Flustrina</taxon>
        <taxon>Buguloidea</taxon>
        <taxon>Bugulidae</taxon>
        <taxon>Bugula</taxon>
    </lineage>
</organism>
<dbReference type="OrthoDB" id="2104158at2759"/>
<dbReference type="Proteomes" id="UP000593567">
    <property type="component" value="Unassembled WGS sequence"/>
</dbReference>
<evidence type="ECO:0000313" key="3">
    <source>
        <dbReference type="EMBL" id="KAF6030446.1"/>
    </source>
</evidence>
<keyword evidence="4" id="KW-1185">Reference proteome</keyword>
<feature type="domain" description="Fibronectin type-III" evidence="2">
    <location>
        <begin position="562"/>
        <end position="673"/>
    </location>
</feature>
<accession>A0A7J7JYM2</accession>
<feature type="compositionally biased region" description="Basic and acidic residues" evidence="1">
    <location>
        <begin position="167"/>
        <end position="188"/>
    </location>
</feature>
<sequence>MAIMVFKRAAFESRKKPKGFLRPKTRANLKDAHALPWPRTPTEKLLVDMFEGSAAQFLCIIETLTDTNKRTLITQPPAPDSEVETLDVYAELFMAAQEVICVKLIKLAYCFEHWDVFDTLVDPIKQFIKKNDHPALRSVEREIALLIAMQKLNPSHRRKLELEALEKEKEKEKEREKQERRNQQESSEHSVSVKRKTTVPATAADTSVIALAKTKSADSVDDLMDLAKVLHSFTSTPMVTADNVDLDMVVDATLFLWNKCKAVFQKYQTGSLENWKYIQKMDQAGKWVYMLENVQVVLGWCGLNTVDPGLSAEIALRLSLVLEAAAACKQATAERLNTSDSDKEDFDGSYPPSKGYSRPASKGEFSQAGLSSILDQPIRDLLVTARNILELGLKNVSAARRVVALNDGRSIADISWSKELNQKLFTTDSAPSSEANSEGTSQTASSASTVWNTVKDLHMELFYMYHRVCLKLLTLPPAPAARNFNFTADYEELLNDCQKNSLVKALLLMQKALSLNNLANSVEQQSLLAEAQELIIRTQEEDKRLYLENSMQVKETVSPKKIPGPPILLSRTDTTMVFKPSPFLPLSGEKVAWYRLFGRDASGSNIRVRLNDYHIQGCGDEIPATSFCLFRVQNIMPHKRYVFAVAAYTAEGKLIGDSIGDISKPVLASHPLPVQMAWAYLAQVAYQVGQYNVATTACQILWEYFVSAIPQPRQETYVTSAQNDFKLTLYRLNKKVLNTGSPVLLRMFLSSIFIAGDIAIREKQLYCDRLCDQGSLYNGQIMRLKECQKLMVALELAGWLNESNMALQAAIQCYGLLAPLLYWKVPSIPVIQILERCHVVLQEIPSSLLTRRTERVNESLHHMTACITYHLAKTLRTWGQRSLASKLNDAGRKLLSIESGTHGSGSSEIPDGFGDDSNNHNEDEGLMSLAALKKRSSKKQAKVSKDKDDEPTGNCQLRALEAHMLKLSRQAQGEHELTGNEDPSVLNAYIAYLPSRLAFKEVQKFKRRNRYLEFLVQVVQKAITEGFSELAIDWCEDAIQWISKRNEMVIGNKAIINKQVGAIAVQGDDPKKFAAAMVEYNRQKELGSAHAGKAQLPKNNARKRNKMKLVAIPAHYTAEQRAAEEERQMAA</sequence>
<dbReference type="Pfam" id="PF14858">
    <property type="entry name" value="CFAP54_N"/>
    <property type="match status" value="1"/>
</dbReference>
<protein>
    <submittedName>
        <fullName evidence="3">C12orf55</fullName>
    </submittedName>
</protein>
<dbReference type="PROSITE" id="PS50853">
    <property type="entry name" value="FN3"/>
    <property type="match status" value="1"/>
</dbReference>